<dbReference type="AlphaFoldDB" id="A0AAF3F172"/>
<keyword evidence="2" id="KW-1185">Reference proteome</keyword>
<evidence type="ECO:0000256" key="1">
    <source>
        <dbReference type="ARBA" id="ARBA00004123"/>
    </source>
</evidence>
<comment type="subcellular location">
    <subcellularLocation>
        <location evidence="1">Nucleus</location>
    </subcellularLocation>
</comment>
<dbReference type="SUPFAM" id="SSF46689">
    <property type="entry name" value="Homeodomain-like"/>
    <property type="match status" value="1"/>
</dbReference>
<organism evidence="2 3">
    <name type="scientific">Mesorhabditis belari</name>
    <dbReference type="NCBI Taxonomy" id="2138241"/>
    <lineage>
        <taxon>Eukaryota</taxon>
        <taxon>Metazoa</taxon>
        <taxon>Ecdysozoa</taxon>
        <taxon>Nematoda</taxon>
        <taxon>Chromadorea</taxon>
        <taxon>Rhabditida</taxon>
        <taxon>Rhabditina</taxon>
        <taxon>Rhabditomorpha</taxon>
        <taxon>Rhabditoidea</taxon>
        <taxon>Rhabditidae</taxon>
        <taxon>Mesorhabditinae</taxon>
        <taxon>Mesorhabditis</taxon>
    </lineage>
</organism>
<evidence type="ECO:0000313" key="2">
    <source>
        <dbReference type="Proteomes" id="UP000887575"/>
    </source>
</evidence>
<reference evidence="3" key="1">
    <citation type="submission" date="2024-02" db="UniProtKB">
        <authorList>
            <consortium name="WormBaseParasite"/>
        </authorList>
    </citation>
    <scope>IDENTIFICATION</scope>
</reference>
<sequence>MPEGYLSTPDKERIVEGRKEGMPRQDVARLLGCTPKTVSLVMAKMNASGNVDRCRKKGRPRFTTKNEDRFLTGAFKKDPNLTLNSHSWSHSFQANSNKNISRLHLASTLASSSIVY</sequence>
<protein>
    <recommendedName>
        <fullName evidence="4">Transposase IS30-like HTH domain-containing protein</fullName>
    </recommendedName>
</protein>
<name>A0AAF3F172_9BILA</name>
<dbReference type="WBParaSite" id="MBELARI_LOCUS20276">
    <property type="protein sequence ID" value="MBELARI_LOCUS20276"/>
    <property type="gene ID" value="MBELARI_LOCUS20276"/>
</dbReference>
<dbReference type="InterPro" id="IPR009057">
    <property type="entry name" value="Homeodomain-like_sf"/>
</dbReference>
<proteinExistence type="predicted"/>
<evidence type="ECO:0008006" key="4">
    <source>
        <dbReference type="Google" id="ProtNLM"/>
    </source>
</evidence>
<accession>A0AAF3F172</accession>
<dbReference type="GO" id="GO:0005634">
    <property type="term" value="C:nucleus"/>
    <property type="evidence" value="ECO:0007669"/>
    <property type="project" value="UniProtKB-SubCell"/>
</dbReference>
<evidence type="ECO:0000313" key="3">
    <source>
        <dbReference type="WBParaSite" id="MBELARI_LOCUS20276"/>
    </source>
</evidence>
<dbReference type="Proteomes" id="UP000887575">
    <property type="component" value="Unassembled WGS sequence"/>
</dbReference>